<proteinExistence type="predicted"/>
<evidence type="ECO:0000313" key="3">
    <source>
        <dbReference type="Proteomes" id="UP000030640"/>
    </source>
</evidence>
<keyword evidence="3" id="KW-1185">Reference proteome</keyword>
<dbReference type="EMBL" id="KI965500">
    <property type="protein sequence ID" value="EUD64461.1"/>
    <property type="molecule type" value="Genomic_DNA"/>
</dbReference>
<organism evidence="2 3">
    <name type="scientific">Plasmodium inui San Antonio 1</name>
    <dbReference type="NCBI Taxonomy" id="1237626"/>
    <lineage>
        <taxon>Eukaryota</taxon>
        <taxon>Sar</taxon>
        <taxon>Alveolata</taxon>
        <taxon>Apicomplexa</taxon>
        <taxon>Aconoidasida</taxon>
        <taxon>Haemosporida</taxon>
        <taxon>Plasmodiidae</taxon>
        <taxon>Plasmodium</taxon>
        <taxon>Plasmodium (Plasmodium)</taxon>
    </lineage>
</organism>
<feature type="compositionally biased region" description="Polar residues" evidence="1">
    <location>
        <begin position="36"/>
        <end position="51"/>
    </location>
</feature>
<dbReference type="AlphaFoldDB" id="W7AGP0"/>
<name>W7AGP0_9APIC</name>
<reference evidence="2 3" key="1">
    <citation type="submission" date="2013-02" db="EMBL/GenBank/DDBJ databases">
        <title>The Genome Sequence of Plasmodium inui San Antonio 1.</title>
        <authorList>
            <consortium name="The Broad Institute Genome Sequencing Platform"/>
            <consortium name="The Broad Institute Genome Sequencing Center for Infectious Disease"/>
            <person name="Neafsey D."/>
            <person name="Cheeseman I."/>
            <person name="Volkman S."/>
            <person name="Adams J."/>
            <person name="Walker B."/>
            <person name="Young S.K."/>
            <person name="Zeng Q."/>
            <person name="Gargeya S."/>
            <person name="Fitzgerald M."/>
            <person name="Haas B."/>
            <person name="Abouelleil A."/>
            <person name="Alvarado L."/>
            <person name="Arachchi H.M."/>
            <person name="Berlin A.M."/>
            <person name="Chapman S.B."/>
            <person name="Dewar J."/>
            <person name="Goldberg J."/>
            <person name="Griggs A."/>
            <person name="Gujja S."/>
            <person name="Hansen M."/>
            <person name="Howarth C."/>
            <person name="Imamovic A."/>
            <person name="Larimer J."/>
            <person name="McCowan C."/>
            <person name="Murphy C."/>
            <person name="Neiman D."/>
            <person name="Pearson M."/>
            <person name="Priest M."/>
            <person name="Roberts A."/>
            <person name="Saif S."/>
            <person name="Shea T."/>
            <person name="Sisk P."/>
            <person name="Sykes S."/>
            <person name="Wortman J."/>
            <person name="Nusbaum C."/>
            <person name="Birren B."/>
        </authorList>
    </citation>
    <scope>NUCLEOTIDE SEQUENCE [LARGE SCALE GENOMIC DNA]</scope>
    <source>
        <strain evidence="2 3">San Antonio 1</strain>
    </source>
</reference>
<evidence type="ECO:0000256" key="1">
    <source>
        <dbReference type="SAM" id="MobiDB-lite"/>
    </source>
</evidence>
<dbReference type="Proteomes" id="UP000030640">
    <property type="component" value="Unassembled WGS sequence"/>
</dbReference>
<evidence type="ECO:0000313" key="2">
    <source>
        <dbReference type="EMBL" id="EUD64461.1"/>
    </source>
</evidence>
<dbReference type="VEuPathDB" id="PlasmoDB:C922_05149"/>
<dbReference type="GeneID" id="20040423"/>
<protein>
    <submittedName>
        <fullName evidence="2">Uncharacterized protein</fullName>
    </submittedName>
</protein>
<dbReference type="RefSeq" id="XP_008818943.1">
    <property type="nucleotide sequence ID" value="XM_008820721.1"/>
</dbReference>
<gene>
    <name evidence="2" type="ORF">C922_05149</name>
</gene>
<accession>W7AGP0</accession>
<feature type="region of interest" description="Disordered" evidence="1">
    <location>
        <begin position="36"/>
        <end position="59"/>
    </location>
</feature>
<sequence>MRILSKFSSGAGNIHTYEIQIVSEIPSIIGKENFQGQTANSDKEQVQPSTRGTKEQVRS</sequence>